<feature type="non-terminal residue" evidence="12">
    <location>
        <position position="1"/>
    </location>
</feature>
<keyword evidence="9" id="KW-0539">Nucleus</keyword>
<feature type="compositionally biased region" description="Basic and acidic residues" evidence="10">
    <location>
        <begin position="26"/>
        <end position="39"/>
    </location>
</feature>
<sequence>PPSPPNENNLDDIFSSSRSPSPTLNPHEENRSRDLSDIPRLRQVHTTAGYRDGVTMAKTQFIQEGFDEGFQLGAEVGQRVGWLLGLLEGMATGLNAATLKERFEEVIALWAQARQELEMENVFGKEYFGEGGGWMYELEGVEEEHVTFRDVAERHPAVARWKGVVEELAARWGI</sequence>
<dbReference type="Proteomes" id="UP000800041">
    <property type="component" value="Unassembled WGS sequence"/>
</dbReference>
<keyword evidence="8" id="KW-0963">Cytoplasm</keyword>
<accession>A0A6G1GPH8</accession>
<dbReference type="OrthoDB" id="20086at2759"/>
<organism evidence="12 13">
    <name type="scientific">Aulographum hederae CBS 113979</name>
    <dbReference type="NCBI Taxonomy" id="1176131"/>
    <lineage>
        <taxon>Eukaryota</taxon>
        <taxon>Fungi</taxon>
        <taxon>Dikarya</taxon>
        <taxon>Ascomycota</taxon>
        <taxon>Pezizomycotina</taxon>
        <taxon>Dothideomycetes</taxon>
        <taxon>Pleosporomycetidae</taxon>
        <taxon>Aulographales</taxon>
        <taxon>Aulographaceae</taxon>
    </lineage>
</organism>
<evidence type="ECO:0000313" key="12">
    <source>
        <dbReference type="EMBL" id="KAF1982831.1"/>
    </source>
</evidence>
<evidence type="ECO:0000256" key="5">
    <source>
        <dbReference type="ARBA" id="ARBA00011427"/>
    </source>
</evidence>
<evidence type="ECO:0000256" key="3">
    <source>
        <dbReference type="ARBA" id="ARBA00004496"/>
    </source>
</evidence>
<evidence type="ECO:0000256" key="1">
    <source>
        <dbReference type="ARBA" id="ARBA00003836"/>
    </source>
</evidence>
<dbReference type="GO" id="GO:0005737">
    <property type="term" value="C:cytoplasm"/>
    <property type="evidence" value="ECO:0007669"/>
    <property type="project" value="UniProtKB-SubCell"/>
</dbReference>
<dbReference type="PANTHER" id="PTHR18829">
    <property type="entry name" value="PROTEIN YAE1 HOMOLOG"/>
    <property type="match status" value="1"/>
</dbReference>
<comment type="similarity">
    <text evidence="4">Belongs to the YAE1 family.</text>
</comment>
<reference evidence="12" key="1">
    <citation type="journal article" date="2020" name="Stud. Mycol.">
        <title>101 Dothideomycetes genomes: a test case for predicting lifestyles and emergence of pathogens.</title>
        <authorList>
            <person name="Haridas S."/>
            <person name="Albert R."/>
            <person name="Binder M."/>
            <person name="Bloem J."/>
            <person name="Labutti K."/>
            <person name="Salamov A."/>
            <person name="Andreopoulos B."/>
            <person name="Baker S."/>
            <person name="Barry K."/>
            <person name="Bills G."/>
            <person name="Bluhm B."/>
            <person name="Cannon C."/>
            <person name="Castanera R."/>
            <person name="Culley D."/>
            <person name="Daum C."/>
            <person name="Ezra D."/>
            <person name="Gonzalez J."/>
            <person name="Henrissat B."/>
            <person name="Kuo A."/>
            <person name="Liang C."/>
            <person name="Lipzen A."/>
            <person name="Lutzoni F."/>
            <person name="Magnuson J."/>
            <person name="Mondo S."/>
            <person name="Nolan M."/>
            <person name="Ohm R."/>
            <person name="Pangilinan J."/>
            <person name="Park H.-J."/>
            <person name="Ramirez L."/>
            <person name="Alfaro M."/>
            <person name="Sun H."/>
            <person name="Tritt A."/>
            <person name="Yoshinaga Y."/>
            <person name="Zwiers L.-H."/>
            <person name="Turgeon B."/>
            <person name="Goodwin S."/>
            <person name="Spatafora J."/>
            <person name="Crous P."/>
            <person name="Grigoriev I."/>
        </authorList>
    </citation>
    <scope>NUCLEOTIDE SEQUENCE</scope>
    <source>
        <strain evidence="12">CBS 113979</strain>
    </source>
</reference>
<proteinExistence type="inferred from homology"/>
<evidence type="ECO:0000313" key="13">
    <source>
        <dbReference type="Proteomes" id="UP000800041"/>
    </source>
</evidence>
<feature type="region of interest" description="Disordered" evidence="10">
    <location>
        <begin position="1"/>
        <end position="39"/>
    </location>
</feature>
<dbReference type="GO" id="GO:0005634">
    <property type="term" value="C:nucleus"/>
    <property type="evidence" value="ECO:0007669"/>
    <property type="project" value="UniProtKB-SubCell"/>
</dbReference>
<feature type="compositionally biased region" description="Polar residues" evidence="10">
    <location>
        <begin position="14"/>
        <end position="24"/>
    </location>
</feature>
<feature type="domain" description="Essential protein Yae1 N-terminal" evidence="11">
    <location>
        <begin position="49"/>
        <end position="87"/>
    </location>
</feature>
<evidence type="ECO:0000256" key="8">
    <source>
        <dbReference type="ARBA" id="ARBA00022490"/>
    </source>
</evidence>
<protein>
    <recommendedName>
        <fullName evidence="7">Protein YAE1</fullName>
    </recommendedName>
    <alternativeName>
        <fullName evidence="6">Protein yae1</fullName>
    </alternativeName>
</protein>
<evidence type="ECO:0000256" key="4">
    <source>
        <dbReference type="ARBA" id="ARBA00007096"/>
    </source>
</evidence>
<keyword evidence="13" id="KW-1185">Reference proteome</keyword>
<evidence type="ECO:0000256" key="9">
    <source>
        <dbReference type="ARBA" id="ARBA00023242"/>
    </source>
</evidence>
<dbReference type="PANTHER" id="PTHR18829:SF0">
    <property type="entry name" value="PROTEIN YAE1 HOMOLOG"/>
    <property type="match status" value="1"/>
</dbReference>
<dbReference type="InterPro" id="IPR038881">
    <property type="entry name" value="Yae1-like"/>
</dbReference>
<dbReference type="AlphaFoldDB" id="A0A6G1GPH8"/>
<dbReference type="EMBL" id="ML977180">
    <property type="protein sequence ID" value="KAF1982831.1"/>
    <property type="molecule type" value="Genomic_DNA"/>
</dbReference>
<comment type="function">
    <text evidence="1">The complex LTO1:YAE1 may function as a target specific adapter that probably recruits apo-RPLI1 to the cytosolic iron-sulfur protein assembly (CIA) complex machinery. May be required for biogenesis of the large ribosomal subunit and initiation of translation.</text>
</comment>
<feature type="non-terminal residue" evidence="12">
    <location>
        <position position="174"/>
    </location>
</feature>
<evidence type="ECO:0000256" key="7">
    <source>
        <dbReference type="ARBA" id="ARBA00018400"/>
    </source>
</evidence>
<evidence type="ECO:0000259" key="11">
    <source>
        <dbReference type="Pfam" id="PF09811"/>
    </source>
</evidence>
<comment type="subcellular location">
    <subcellularLocation>
        <location evidence="3">Cytoplasm</location>
    </subcellularLocation>
    <subcellularLocation>
        <location evidence="2">Nucleus</location>
    </subcellularLocation>
</comment>
<name>A0A6G1GPH8_9PEZI</name>
<comment type="subunit">
    <text evidence="5">May form a complex with LTO1.</text>
</comment>
<evidence type="ECO:0000256" key="2">
    <source>
        <dbReference type="ARBA" id="ARBA00004123"/>
    </source>
</evidence>
<evidence type="ECO:0000256" key="6">
    <source>
        <dbReference type="ARBA" id="ARBA00017286"/>
    </source>
</evidence>
<gene>
    <name evidence="12" type="ORF">K402DRAFT_313371</name>
</gene>
<dbReference type="InterPro" id="IPR019191">
    <property type="entry name" value="Essential_protein_Yae1_N"/>
</dbReference>
<dbReference type="Pfam" id="PF09811">
    <property type="entry name" value="Yae1_N"/>
    <property type="match status" value="1"/>
</dbReference>
<evidence type="ECO:0000256" key="10">
    <source>
        <dbReference type="SAM" id="MobiDB-lite"/>
    </source>
</evidence>